<dbReference type="GO" id="GO:0045197">
    <property type="term" value="P:establishment or maintenance of epithelial cell apical/basal polarity"/>
    <property type="evidence" value="ECO:0007669"/>
    <property type="project" value="TreeGrafter"/>
</dbReference>
<dbReference type="EnsemblMetazoa" id="XM_038189177.1">
    <property type="protein sequence ID" value="XP_038045105.1"/>
    <property type="gene ID" value="LOC119719682"/>
</dbReference>
<dbReference type="GO" id="GO:0035091">
    <property type="term" value="F:phosphatidylinositol binding"/>
    <property type="evidence" value="ECO:0007669"/>
    <property type="project" value="TreeGrafter"/>
</dbReference>
<feature type="compositionally biased region" description="Polar residues" evidence="5">
    <location>
        <begin position="485"/>
        <end position="495"/>
    </location>
</feature>
<dbReference type="PANTHER" id="PTHR16484:SF17">
    <property type="entry name" value="BAZOOKA, ISOFORM B"/>
    <property type="match status" value="1"/>
</dbReference>
<keyword evidence="4" id="KW-0131">Cell cycle</keyword>
<dbReference type="GO" id="GO:0008104">
    <property type="term" value="P:intracellular protein localization"/>
    <property type="evidence" value="ECO:0007669"/>
    <property type="project" value="TreeGrafter"/>
</dbReference>
<feature type="compositionally biased region" description="Polar residues" evidence="5">
    <location>
        <begin position="1634"/>
        <end position="1648"/>
    </location>
</feature>
<feature type="region of interest" description="Disordered" evidence="5">
    <location>
        <begin position="617"/>
        <end position="654"/>
    </location>
</feature>
<dbReference type="InterPro" id="IPR021922">
    <property type="entry name" value="Par3/HAL_N"/>
</dbReference>
<dbReference type="Gene3D" id="2.30.42.10">
    <property type="match status" value="3"/>
</dbReference>
<dbReference type="PANTHER" id="PTHR16484">
    <property type="entry name" value="PARTITIONING DEFECTIVE 3 RELATED"/>
    <property type="match status" value="1"/>
</dbReference>
<feature type="region of interest" description="Disordered" evidence="5">
    <location>
        <begin position="338"/>
        <end position="381"/>
    </location>
</feature>
<dbReference type="GeneID" id="119719682"/>
<feature type="domain" description="PDZ" evidence="6">
    <location>
        <begin position="522"/>
        <end position="601"/>
    </location>
</feature>
<protein>
    <recommendedName>
        <fullName evidence="6">PDZ domain-containing protein</fullName>
    </recommendedName>
</protein>
<feature type="compositionally biased region" description="Basic and acidic residues" evidence="5">
    <location>
        <begin position="1446"/>
        <end position="1606"/>
    </location>
</feature>
<dbReference type="GO" id="GO:0043296">
    <property type="term" value="C:apical junction complex"/>
    <property type="evidence" value="ECO:0007669"/>
    <property type="project" value="TreeGrafter"/>
</dbReference>
<dbReference type="OMA" id="HAREDRN"/>
<feature type="compositionally biased region" description="Polar residues" evidence="5">
    <location>
        <begin position="826"/>
        <end position="836"/>
    </location>
</feature>
<dbReference type="Proteomes" id="UP000887568">
    <property type="component" value="Unplaced"/>
</dbReference>
<dbReference type="InterPro" id="IPR036034">
    <property type="entry name" value="PDZ_sf"/>
</dbReference>
<dbReference type="FunFam" id="2.30.42.10:FF:000011">
    <property type="entry name" value="partitioning defective 3 homolog isoform X1"/>
    <property type="match status" value="1"/>
</dbReference>
<evidence type="ECO:0000256" key="4">
    <source>
        <dbReference type="ARBA" id="ARBA00023306"/>
    </source>
</evidence>
<proteinExistence type="inferred from homology"/>
<evidence type="ECO:0000313" key="8">
    <source>
        <dbReference type="Proteomes" id="UP000887568"/>
    </source>
</evidence>
<name>A0A913Z320_PATMI</name>
<feature type="compositionally biased region" description="Basic and acidic residues" evidence="5">
    <location>
        <begin position="1649"/>
        <end position="1664"/>
    </location>
</feature>
<feature type="region of interest" description="Disordered" evidence="5">
    <location>
        <begin position="152"/>
        <end position="185"/>
    </location>
</feature>
<feature type="region of interest" description="Disordered" evidence="5">
    <location>
        <begin position="679"/>
        <end position="708"/>
    </location>
</feature>
<dbReference type="OrthoDB" id="6264899at2759"/>
<accession>A0A913Z320</accession>
<dbReference type="PROSITE" id="PS50106">
    <property type="entry name" value="PDZ"/>
    <property type="match status" value="3"/>
</dbReference>
<feature type="compositionally biased region" description="Polar residues" evidence="5">
    <location>
        <begin position="165"/>
        <end position="178"/>
    </location>
</feature>
<dbReference type="CDD" id="cd23058">
    <property type="entry name" value="PDZ2_Par3-like"/>
    <property type="match status" value="1"/>
</dbReference>
<dbReference type="InterPro" id="IPR001478">
    <property type="entry name" value="PDZ"/>
</dbReference>
<feature type="compositionally biased region" description="Basic and acidic residues" evidence="5">
    <location>
        <begin position="1701"/>
        <end position="1714"/>
    </location>
</feature>
<dbReference type="GO" id="GO:0030010">
    <property type="term" value="P:establishment of cell polarity"/>
    <property type="evidence" value="ECO:0007669"/>
    <property type="project" value="TreeGrafter"/>
</dbReference>
<feature type="compositionally biased region" description="Polar residues" evidence="5">
    <location>
        <begin position="915"/>
        <end position="928"/>
    </location>
</feature>
<dbReference type="GO" id="GO:0051660">
    <property type="term" value="P:establishment of centrosome localization"/>
    <property type="evidence" value="ECO:0007669"/>
    <property type="project" value="TreeGrafter"/>
</dbReference>
<feature type="compositionally biased region" description="Basic and acidic residues" evidence="5">
    <location>
        <begin position="1335"/>
        <end position="1437"/>
    </location>
</feature>
<feature type="compositionally biased region" description="Basic and acidic residues" evidence="5">
    <location>
        <begin position="1722"/>
        <end position="1743"/>
    </location>
</feature>
<keyword evidence="8" id="KW-1185">Reference proteome</keyword>
<evidence type="ECO:0000256" key="1">
    <source>
        <dbReference type="ARBA" id="ARBA00005358"/>
    </source>
</evidence>
<feature type="compositionally biased region" description="Basic and acidic residues" evidence="5">
    <location>
        <begin position="1206"/>
        <end position="1234"/>
    </location>
</feature>
<evidence type="ECO:0000259" key="6">
    <source>
        <dbReference type="PROSITE" id="PS50106"/>
    </source>
</evidence>
<keyword evidence="3" id="KW-0677">Repeat</keyword>
<dbReference type="Pfam" id="PF00595">
    <property type="entry name" value="PDZ"/>
    <property type="match status" value="3"/>
</dbReference>
<sequence>MAQQDLVPIGIETDDYWVRIRSLKSEGEEAILDTDDLVCDVADDREKLIATFDEQDGPRHTHLIPDGTSTCASSVGTASPPLTFHSLDNSAHTVSAVSVNGPTNNSNNNRVMLANHYGDFDDTGDDVDVVVTGDEISTDPKLRVRRGSDPIMPVVVNGDPEKWNGTDSQPVDSNANSISKHERQPSLEMIKKRRNSRDNELNSAFQRFGRNSSRQSISNTLDSDVMYKWAEAQQKMEKSNDTNDGTINMEMEEIIIKNDGTPLGIQIIARVEHDDDSAYGLVIHGIETGGRAARDGRLQEGDHILTINKLDITEMTFDSAQELLRDAMRTESVALTVEREAPPQPEATPQQDEITDTPKVPPTVPARAPATSLSKEEASQKVHNIIAPTNTRRIGRKLYVQLMKGPQGLGFSITTRDNAVGGKNPIYIKNILPKGAAIADGRCKPGDRLLEVNGIEMTGKTQSEAVSILRSVRLGGVVNLVLSRQDANSPSTSEQVLPRELPEEKNTDDPTNAKNKRVLVFDIPLNDTGSAGLGVSVKGKTSGNGMEGESKDLGIFIKSVIHGGAASKDGRLRPNDQLLYINEESLVSISNGGAMEILRRSMSGDKSPRATIRLVVARRVDPGETTPDRQTTPGRAESVDEEGRPESPVSVSSRAMDIDMDAMDELFKHPVLNKLNALEKSESSRHPVGPGGDGYVEDAGQLSPTMPKGGAEVVMIEDADIDDAIAKIDAAGPSSAKAPSPPQWLVDTWEKAEQDNGELSPVDDPYNQFQRDSFARRSFSERHKGSLDAKEMAWYKRKYGNDPPKVAPKTGKSAKGDPQQKDIGISTGSLVKSSSTDNLADTANLSSMHRLTADERRDIGPSLGLKKNSSLESLQAAVAEVTTRDDRPTRPRAKVVRGRGCNESFRAAVDRSYDQPLNGSAVNSTSMDSVKENGHAPVRDDRSSRDDHSSVSSHDPVIMNRTNSSKKNNKKEKEKDKRKSGGFKGFGSMFRFGKHRRPERDGKPGEEERDRSTSVSSDKSKEDMEKYKEQQEEQNSRIQEEVRKLREQRSVRSHKEESEEARHKAERMQELRQRYQRDHRERQGRYRDDDEDDDDDDDEGGGDKDEGYGDGSPTSPRSPGPHSPHRDVTGRHAPEYRNHDQERWERQSEGNHRRGSHSQDDNRWPDRRDEYPHGNRDERQEDRRDNGEGESRHRYGRHSVPPYMESRSRNEPRGNTDKDRNRESRTTADVHNEPHYASVARRPRPDKNVEPSARDRRGEKTLERERVKQVQDEHPYASVERRDPPDRNMPKRSPNKIYESVDGDRQRDHAREDRNGDDWYRDGKKEREHRHRDDRHREDRPREERYQEIQPRDKRYQEDDRPRDRRYDDNRSRNDRYYDDRHQEDRYRNDRHREDRYRDDRHGDRPDGRKADRRDDRREDRHEVDTARKHNDPDKVNNSDAQRKRKESETLSRKDSDATKGKETLKRKDSDKASKDKKSDKSKAKETDKKDKEEPKMTRRKSDKEKKKEKEKEKDTKKKDKSNSKDGKSKDKDEKVSSEEEKSEERNAEPRRDRRDDPRRDARHHEDRRGDTMDRRHRGERERGTGDGRDHRREDGWHDGRRDGRERHRSPPPGDKYGYGSLGRPARRRPPSDPNQTYNRGTRESGYQSDHDRHRQDNHYDSNHHPPPSSSNHKGYANGPTSNHYPEHERRPRMTSSQSIDHVRDRDYREDYGSLKHKSRSERRMHYSESGLDHDAGYDAARV</sequence>
<dbReference type="GO" id="GO:0005938">
    <property type="term" value="C:cell cortex"/>
    <property type="evidence" value="ECO:0007669"/>
    <property type="project" value="TreeGrafter"/>
</dbReference>
<evidence type="ECO:0000256" key="2">
    <source>
        <dbReference type="ARBA" id="ARBA00022618"/>
    </source>
</evidence>
<dbReference type="GO" id="GO:0000226">
    <property type="term" value="P:microtubule cytoskeleton organization"/>
    <property type="evidence" value="ECO:0007669"/>
    <property type="project" value="TreeGrafter"/>
</dbReference>
<dbReference type="GO" id="GO:0005912">
    <property type="term" value="C:adherens junction"/>
    <property type="evidence" value="ECO:0007669"/>
    <property type="project" value="TreeGrafter"/>
</dbReference>
<dbReference type="RefSeq" id="XP_038045105.1">
    <property type="nucleotide sequence ID" value="XM_038189177.1"/>
</dbReference>
<feature type="compositionally biased region" description="Basic and acidic residues" evidence="5">
    <location>
        <begin position="1124"/>
        <end position="1193"/>
    </location>
</feature>
<feature type="compositionally biased region" description="Basic and acidic residues" evidence="5">
    <location>
        <begin position="1243"/>
        <end position="1289"/>
    </location>
</feature>
<dbReference type="SMART" id="SM00228">
    <property type="entry name" value="PDZ"/>
    <property type="match status" value="3"/>
</dbReference>
<keyword evidence="2" id="KW-0132">Cell division</keyword>
<feature type="region of interest" description="Disordered" evidence="5">
    <location>
        <begin position="876"/>
        <end position="1743"/>
    </location>
</feature>
<dbReference type="Gene3D" id="3.10.20.90">
    <property type="entry name" value="Phosphatidylinositol 3-kinase Catalytic Subunit, Chain A, domain 1"/>
    <property type="match status" value="1"/>
</dbReference>
<dbReference type="SUPFAM" id="SSF50156">
    <property type="entry name" value="PDZ domain-like"/>
    <property type="match status" value="3"/>
</dbReference>
<feature type="compositionally biased region" description="Basic and acidic residues" evidence="5">
    <location>
        <begin position="1302"/>
        <end position="1326"/>
    </location>
</feature>
<dbReference type="Pfam" id="PF12053">
    <property type="entry name" value="Par3_HAL_N_term"/>
    <property type="match status" value="1"/>
</dbReference>
<dbReference type="CDD" id="cd23059">
    <property type="entry name" value="PDZ3_Par3-like"/>
    <property type="match status" value="1"/>
</dbReference>
<reference evidence="7" key="1">
    <citation type="submission" date="2022-11" db="UniProtKB">
        <authorList>
            <consortium name="EnsemblMetazoa"/>
        </authorList>
    </citation>
    <scope>IDENTIFICATION</scope>
</reference>
<feature type="region of interest" description="Disordered" evidence="5">
    <location>
        <begin position="799"/>
        <end position="836"/>
    </location>
</feature>
<evidence type="ECO:0000313" key="7">
    <source>
        <dbReference type="EnsemblMetazoa" id="XP_038045105.1"/>
    </source>
</evidence>
<feature type="region of interest" description="Disordered" evidence="5">
    <location>
        <begin position="485"/>
        <end position="512"/>
    </location>
</feature>
<dbReference type="InterPro" id="IPR052213">
    <property type="entry name" value="PAR3"/>
</dbReference>
<organism evidence="7 8">
    <name type="scientific">Patiria miniata</name>
    <name type="common">Bat star</name>
    <name type="synonym">Asterina miniata</name>
    <dbReference type="NCBI Taxonomy" id="46514"/>
    <lineage>
        <taxon>Eukaryota</taxon>
        <taxon>Metazoa</taxon>
        <taxon>Echinodermata</taxon>
        <taxon>Eleutherozoa</taxon>
        <taxon>Asterozoa</taxon>
        <taxon>Asteroidea</taxon>
        <taxon>Valvatacea</taxon>
        <taxon>Valvatida</taxon>
        <taxon>Asterinidae</taxon>
        <taxon>Patiria</taxon>
    </lineage>
</organism>
<feature type="domain" description="PDZ" evidence="6">
    <location>
        <begin position="399"/>
        <end position="471"/>
    </location>
</feature>
<comment type="similarity">
    <text evidence="1">Belongs to the PAR3 family.</text>
</comment>
<dbReference type="GO" id="GO:0007155">
    <property type="term" value="P:cell adhesion"/>
    <property type="evidence" value="ECO:0007669"/>
    <property type="project" value="TreeGrafter"/>
</dbReference>
<dbReference type="GO" id="GO:0051301">
    <property type="term" value="P:cell division"/>
    <property type="evidence" value="ECO:0007669"/>
    <property type="project" value="UniProtKB-KW"/>
</dbReference>
<dbReference type="GO" id="GO:0016324">
    <property type="term" value="C:apical plasma membrane"/>
    <property type="evidence" value="ECO:0007669"/>
    <property type="project" value="TreeGrafter"/>
</dbReference>
<feature type="compositionally biased region" description="Basic and acidic residues" evidence="5">
    <location>
        <begin position="998"/>
        <end position="1088"/>
    </location>
</feature>
<evidence type="ECO:0000256" key="3">
    <source>
        <dbReference type="ARBA" id="ARBA00022737"/>
    </source>
</evidence>
<evidence type="ECO:0000256" key="5">
    <source>
        <dbReference type="SAM" id="MobiDB-lite"/>
    </source>
</evidence>
<feature type="compositionally biased region" description="Acidic residues" evidence="5">
    <location>
        <begin position="1089"/>
        <end position="1100"/>
    </location>
</feature>
<feature type="compositionally biased region" description="Basic and acidic residues" evidence="5">
    <location>
        <begin position="929"/>
        <end position="949"/>
    </location>
</feature>
<feature type="domain" description="PDZ" evidence="6">
    <location>
        <begin position="252"/>
        <end position="339"/>
    </location>
</feature>